<dbReference type="InterPro" id="IPR003439">
    <property type="entry name" value="ABC_transporter-like_ATP-bd"/>
</dbReference>
<dbReference type="PROSITE" id="PS00211">
    <property type="entry name" value="ABC_TRANSPORTER_1"/>
    <property type="match status" value="1"/>
</dbReference>
<dbReference type="Gene3D" id="3.40.50.300">
    <property type="entry name" value="P-loop containing nucleotide triphosphate hydrolases"/>
    <property type="match status" value="1"/>
</dbReference>
<dbReference type="SMART" id="SM00382">
    <property type="entry name" value="AAA"/>
    <property type="match status" value="1"/>
</dbReference>
<dbReference type="InterPro" id="IPR027417">
    <property type="entry name" value="P-loop_NTPase"/>
</dbReference>
<sequence>MVVPVCELINIDKSFGKHHVLHQESFKVNIGEMVALTGKSGVGKSTLLNIIGLLEKPDRGSINLLGSPAPNPGSAKVNKMRRNHLAYLFQNYALVDHASIDDNLTIALTYSRKSIKEKEQMKRQSLEKVGLDLSLKQKIYELSGGEQQRVALARVFLKPFDLLLADEPTGSLDEENRDHVLRILTEFKKRLGKTIIIVTHDPHVAAVCDREVKLDGE</sequence>
<dbReference type="SUPFAM" id="SSF52540">
    <property type="entry name" value="P-loop containing nucleoside triphosphate hydrolases"/>
    <property type="match status" value="1"/>
</dbReference>
<proteinExistence type="predicted"/>
<dbReference type="InterPro" id="IPR017871">
    <property type="entry name" value="ABC_transporter-like_CS"/>
</dbReference>
<dbReference type="Proteomes" id="UP001597399">
    <property type="component" value="Unassembled WGS sequence"/>
</dbReference>
<protein>
    <submittedName>
        <fullName evidence="4">ABC transporter ATP-binding protein</fullName>
    </submittedName>
</protein>
<organism evidence="4 5">
    <name type="scientific">Sporolactobacillus shoreicorticis</name>
    <dbReference type="NCBI Taxonomy" id="1923877"/>
    <lineage>
        <taxon>Bacteria</taxon>
        <taxon>Bacillati</taxon>
        <taxon>Bacillota</taxon>
        <taxon>Bacilli</taxon>
        <taxon>Bacillales</taxon>
        <taxon>Sporolactobacillaceae</taxon>
        <taxon>Sporolactobacillus</taxon>
    </lineage>
</organism>
<dbReference type="RefSeq" id="WP_253065080.1">
    <property type="nucleotide sequence ID" value="NZ_JAMXWM010000035.1"/>
</dbReference>
<dbReference type="InterPro" id="IPR019895">
    <property type="entry name" value="L_ocin_972_ABC"/>
</dbReference>
<evidence type="ECO:0000256" key="2">
    <source>
        <dbReference type="ARBA" id="ARBA00022840"/>
    </source>
</evidence>
<feature type="domain" description="ABC transporter" evidence="3">
    <location>
        <begin position="6"/>
        <end position="217"/>
    </location>
</feature>
<keyword evidence="1" id="KW-0547">Nucleotide-binding</keyword>
<dbReference type="EMBL" id="JBHUMQ010000021">
    <property type="protein sequence ID" value="MFD2693762.1"/>
    <property type="molecule type" value="Genomic_DNA"/>
</dbReference>
<gene>
    <name evidence="4" type="ORF">ACFSUE_09025</name>
</gene>
<dbReference type="PANTHER" id="PTHR42798:SF4">
    <property type="entry name" value="ABC TRANSPORTER DOMAIN-CONTAINING PROTEIN"/>
    <property type="match status" value="1"/>
</dbReference>
<dbReference type="InterPro" id="IPR003593">
    <property type="entry name" value="AAA+_ATPase"/>
</dbReference>
<keyword evidence="5" id="KW-1185">Reference proteome</keyword>
<evidence type="ECO:0000313" key="4">
    <source>
        <dbReference type="EMBL" id="MFD2693762.1"/>
    </source>
</evidence>
<comment type="caution">
    <text evidence="4">The sequence shown here is derived from an EMBL/GenBank/DDBJ whole genome shotgun (WGS) entry which is preliminary data.</text>
</comment>
<reference evidence="5" key="1">
    <citation type="journal article" date="2019" name="Int. J. Syst. Evol. Microbiol.">
        <title>The Global Catalogue of Microorganisms (GCM) 10K type strain sequencing project: providing services to taxonomists for standard genome sequencing and annotation.</title>
        <authorList>
            <consortium name="The Broad Institute Genomics Platform"/>
            <consortium name="The Broad Institute Genome Sequencing Center for Infectious Disease"/>
            <person name="Wu L."/>
            <person name="Ma J."/>
        </authorList>
    </citation>
    <scope>NUCLEOTIDE SEQUENCE [LARGE SCALE GENOMIC DNA]</scope>
    <source>
        <strain evidence="5">TISTR 2466</strain>
    </source>
</reference>
<name>A0ABW5S2I1_9BACL</name>
<accession>A0ABW5S2I1</accession>
<evidence type="ECO:0000256" key="1">
    <source>
        <dbReference type="ARBA" id="ARBA00022741"/>
    </source>
</evidence>
<evidence type="ECO:0000313" key="5">
    <source>
        <dbReference type="Proteomes" id="UP001597399"/>
    </source>
</evidence>
<dbReference type="Pfam" id="PF00005">
    <property type="entry name" value="ABC_tran"/>
    <property type="match status" value="1"/>
</dbReference>
<dbReference type="PANTHER" id="PTHR42798">
    <property type="entry name" value="LIPOPROTEIN-RELEASING SYSTEM ATP-BINDING PROTEIN LOLD"/>
    <property type="match status" value="1"/>
</dbReference>
<dbReference type="NCBIfam" id="TIGR03608">
    <property type="entry name" value="L_ocin_972_ABC"/>
    <property type="match status" value="1"/>
</dbReference>
<evidence type="ECO:0000259" key="3">
    <source>
        <dbReference type="PROSITE" id="PS50893"/>
    </source>
</evidence>
<keyword evidence="2 4" id="KW-0067">ATP-binding</keyword>
<dbReference type="GO" id="GO:0005524">
    <property type="term" value="F:ATP binding"/>
    <property type="evidence" value="ECO:0007669"/>
    <property type="project" value="UniProtKB-KW"/>
</dbReference>
<dbReference type="PROSITE" id="PS50893">
    <property type="entry name" value="ABC_TRANSPORTER_2"/>
    <property type="match status" value="1"/>
</dbReference>